<keyword evidence="1" id="KW-1133">Transmembrane helix</keyword>
<sequence>MSRYVRNDKIQPFHNNRIEDKDVRPLGKPAWMPLLYGLTVIGLSVPSESTGAQICLISPKRILLRLIKSIWCIVLLALFIDNLYEVLSMLQRKRVILFVDTVFLILLVISTQRKLSKVVRYFESMERLLYPHSSKLPWMNSFKKWSWISCFFMLVYNVVSFTNVLMFIINNGYNCPAMTDLLFLIRQWPLAIRIVNVLFQIAVVSRTFLANYAPTMIALLCCFTFKMERKVIQHQNLRIIQRMRKGLSNDSFTEAAQVIYDTTSLLHSVTQSLSLVILILISYWISNIFVCITNILQRNTFGLQIQVFLTCVVVIFSSMFAYLAHLASNVRQEYLSLKDQLLAVAESDPRLFEEIPIAANFELLGRIHEGMVVKTLVTPLEMFTVDSKLILTVLGAVITYSVIIF</sequence>
<feature type="transmembrane region" description="Helical" evidence="1">
    <location>
        <begin position="208"/>
        <end position="225"/>
    </location>
</feature>
<keyword evidence="1" id="KW-0812">Transmembrane</keyword>
<evidence type="ECO:0000313" key="2">
    <source>
        <dbReference type="EMBL" id="GFT39694.1"/>
    </source>
</evidence>
<comment type="caution">
    <text evidence="2">The sequence shown here is derived from an EMBL/GenBank/DDBJ whole genome shotgun (WGS) entry which is preliminary data.</text>
</comment>
<dbReference type="OrthoDB" id="6429251at2759"/>
<dbReference type="Proteomes" id="UP000887013">
    <property type="component" value="Unassembled WGS sequence"/>
</dbReference>
<dbReference type="AlphaFoldDB" id="A0A8X6NYX5"/>
<gene>
    <name evidence="2" type="primary">AVEN_1238_1</name>
    <name evidence="2" type="ORF">NPIL_56021</name>
</gene>
<keyword evidence="3" id="KW-1185">Reference proteome</keyword>
<evidence type="ECO:0000256" key="1">
    <source>
        <dbReference type="SAM" id="Phobius"/>
    </source>
</evidence>
<evidence type="ECO:0000313" key="3">
    <source>
        <dbReference type="Proteomes" id="UP000887013"/>
    </source>
</evidence>
<dbReference type="EMBL" id="BMAW01109703">
    <property type="protein sequence ID" value="GFT39694.1"/>
    <property type="molecule type" value="Genomic_DNA"/>
</dbReference>
<feature type="transmembrane region" description="Helical" evidence="1">
    <location>
        <begin position="145"/>
        <end position="169"/>
    </location>
</feature>
<feature type="transmembrane region" description="Helical" evidence="1">
    <location>
        <begin position="95"/>
        <end position="112"/>
    </location>
</feature>
<proteinExistence type="predicted"/>
<feature type="transmembrane region" description="Helical" evidence="1">
    <location>
        <begin position="62"/>
        <end position="83"/>
    </location>
</feature>
<feature type="transmembrane region" description="Helical" evidence="1">
    <location>
        <begin position="181"/>
        <end position="202"/>
    </location>
</feature>
<organism evidence="2 3">
    <name type="scientific">Nephila pilipes</name>
    <name type="common">Giant wood spider</name>
    <name type="synonym">Nephila maculata</name>
    <dbReference type="NCBI Taxonomy" id="299642"/>
    <lineage>
        <taxon>Eukaryota</taxon>
        <taxon>Metazoa</taxon>
        <taxon>Ecdysozoa</taxon>
        <taxon>Arthropoda</taxon>
        <taxon>Chelicerata</taxon>
        <taxon>Arachnida</taxon>
        <taxon>Araneae</taxon>
        <taxon>Araneomorphae</taxon>
        <taxon>Entelegynae</taxon>
        <taxon>Araneoidea</taxon>
        <taxon>Nephilidae</taxon>
        <taxon>Nephila</taxon>
    </lineage>
</organism>
<accession>A0A8X6NYX5</accession>
<protein>
    <submittedName>
        <fullName evidence="2">Uncharacterized protein</fullName>
    </submittedName>
</protein>
<feature type="transmembrane region" description="Helical" evidence="1">
    <location>
        <begin position="275"/>
        <end position="297"/>
    </location>
</feature>
<feature type="transmembrane region" description="Helical" evidence="1">
    <location>
        <begin position="303"/>
        <end position="324"/>
    </location>
</feature>
<name>A0A8X6NYX5_NEPPI</name>
<reference evidence="2" key="1">
    <citation type="submission" date="2020-08" db="EMBL/GenBank/DDBJ databases">
        <title>Multicomponent nature underlies the extraordinary mechanical properties of spider dragline silk.</title>
        <authorList>
            <person name="Kono N."/>
            <person name="Nakamura H."/>
            <person name="Mori M."/>
            <person name="Yoshida Y."/>
            <person name="Ohtoshi R."/>
            <person name="Malay A.D."/>
            <person name="Moran D.A.P."/>
            <person name="Tomita M."/>
            <person name="Numata K."/>
            <person name="Arakawa K."/>
        </authorList>
    </citation>
    <scope>NUCLEOTIDE SEQUENCE</scope>
</reference>
<keyword evidence="1" id="KW-0472">Membrane</keyword>